<dbReference type="AlphaFoldDB" id="A0A0B0P6V6"/>
<evidence type="ECO:0000313" key="2">
    <source>
        <dbReference type="Proteomes" id="UP000032142"/>
    </source>
</evidence>
<reference evidence="2" key="1">
    <citation type="submission" date="2014-09" db="EMBL/GenBank/DDBJ databases">
        <authorList>
            <person name="Mudge J."/>
            <person name="Ramaraj T."/>
            <person name="Lindquist I.E."/>
            <person name="Bharti A.K."/>
            <person name="Sundararajan A."/>
            <person name="Cameron C.T."/>
            <person name="Woodward J.E."/>
            <person name="May G.D."/>
            <person name="Brubaker C."/>
            <person name="Broadhvest J."/>
            <person name="Wilkins T.A."/>
        </authorList>
    </citation>
    <scope>NUCLEOTIDE SEQUENCE</scope>
    <source>
        <strain evidence="2">cv. AKA8401</strain>
    </source>
</reference>
<dbReference type="EMBL" id="KN421843">
    <property type="protein sequence ID" value="KHG22463.1"/>
    <property type="molecule type" value="Genomic_DNA"/>
</dbReference>
<keyword evidence="2" id="KW-1185">Reference proteome</keyword>
<name>A0A0B0P6V6_GOSAR</name>
<evidence type="ECO:0000313" key="1">
    <source>
        <dbReference type="EMBL" id="KHG22463.1"/>
    </source>
</evidence>
<accession>A0A0B0P6V6</accession>
<protein>
    <submittedName>
        <fullName evidence="1">Uncharacterized protein</fullName>
    </submittedName>
</protein>
<dbReference type="Proteomes" id="UP000032142">
    <property type="component" value="Unassembled WGS sequence"/>
</dbReference>
<organism evidence="1 2">
    <name type="scientific">Gossypium arboreum</name>
    <name type="common">Tree cotton</name>
    <name type="synonym">Gossypium nanking</name>
    <dbReference type="NCBI Taxonomy" id="29729"/>
    <lineage>
        <taxon>Eukaryota</taxon>
        <taxon>Viridiplantae</taxon>
        <taxon>Streptophyta</taxon>
        <taxon>Embryophyta</taxon>
        <taxon>Tracheophyta</taxon>
        <taxon>Spermatophyta</taxon>
        <taxon>Magnoliopsida</taxon>
        <taxon>eudicotyledons</taxon>
        <taxon>Gunneridae</taxon>
        <taxon>Pentapetalae</taxon>
        <taxon>rosids</taxon>
        <taxon>malvids</taxon>
        <taxon>Malvales</taxon>
        <taxon>Malvaceae</taxon>
        <taxon>Malvoideae</taxon>
        <taxon>Gossypium</taxon>
    </lineage>
</organism>
<proteinExistence type="predicted"/>
<gene>
    <name evidence="1" type="ORF">F383_02280</name>
</gene>
<sequence length="18" mass="2005">MISLNITKMLVDSVTVLQ</sequence>